<dbReference type="InterPro" id="IPR036388">
    <property type="entry name" value="WH-like_DNA-bd_sf"/>
</dbReference>
<reference evidence="2" key="1">
    <citation type="submission" date="2014-01" db="EMBL/GenBank/DDBJ databases">
        <title>Draft genome sequence of highly nematicidal Bacillus thuringiensis DB27.</title>
        <authorList>
            <person name="Iatsenko I."/>
            <person name="Pickard D."/>
            <person name="Corton C."/>
            <person name="Dougan G."/>
            <person name="Sommer R.J."/>
        </authorList>
    </citation>
    <scope>NUCLEOTIDE SEQUENCE [LARGE SCALE GENOMIC DNA]</scope>
    <source>
        <strain evidence="2">DB27</strain>
    </source>
</reference>
<dbReference type="EMBL" id="HG810026">
    <property type="protein sequence ID" value="CDN39769.1"/>
    <property type="molecule type" value="Genomic_DNA"/>
</dbReference>
<protein>
    <recommendedName>
        <fullName evidence="1">Plasmid replication protein RepL domain-containing protein</fullName>
    </recommendedName>
</protein>
<dbReference type="SUPFAM" id="SSF46785">
    <property type="entry name" value="Winged helix' DNA-binding domain"/>
    <property type="match status" value="1"/>
</dbReference>
<accession>W8YDZ6</accession>
<dbReference type="Pfam" id="PF05732">
    <property type="entry name" value="RepL"/>
    <property type="match status" value="1"/>
</dbReference>
<dbReference type="GO" id="GO:0006260">
    <property type="term" value="P:DNA replication"/>
    <property type="evidence" value="ECO:0007669"/>
    <property type="project" value="InterPro"/>
</dbReference>
<name>W8YDZ6_BACTU</name>
<dbReference type="GO" id="GO:0006276">
    <property type="term" value="P:plasmid maintenance"/>
    <property type="evidence" value="ECO:0007669"/>
    <property type="project" value="InterPro"/>
</dbReference>
<dbReference type="InterPro" id="IPR008813">
    <property type="entry name" value="Plasmid_replication_RepL"/>
</dbReference>
<dbReference type="InterPro" id="IPR036390">
    <property type="entry name" value="WH_DNA-bd_sf"/>
</dbReference>
<sequence>MPKQRTENDVIYNGKRRLQDLDTGEIFEVDDIVKKTPRNGFMITYLTAIVQLIDSLGNKKMQVVKYILENMDKSTNTLIITTRELSEKSQVSIKTVVETLKTLEQAQIITRRTGAIMIHPSLIHRGKDTKEKYLLARFQDFNNNKSPINEVE</sequence>
<reference evidence="2" key="2">
    <citation type="submission" date="2014-01" db="EMBL/GenBank/DDBJ databases">
        <authorList>
            <person name="Aslett M."/>
        </authorList>
    </citation>
    <scope>NUCLEOTIDE SEQUENCE [LARGE SCALE GENOMIC DNA]</scope>
    <source>
        <strain evidence="2">DB27</strain>
    </source>
</reference>
<dbReference type="AlphaFoldDB" id="W8YDZ6"/>
<evidence type="ECO:0000313" key="2">
    <source>
        <dbReference type="EMBL" id="CDN39769.1"/>
    </source>
</evidence>
<dbReference type="HOGENOM" id="CLU_133757_2_0_9"/>
<dbReference type="RefSeq" id="WP_030030343.1">
    <property type="nucleotide sequence ID" value="NZ_HG810026.1"/>
</dbReference>
<evidence type="ECO:0000259" key="1">
    <source>
        <dbReference type="Pfam" id="PF05732"/>
    </source>
</evidence>
<dbReference type="Gene3D" id="1.10.10.10">
    <property type="entry name" value="Winged helix-like DNA-binding domain superfamily/Winged helix DNA-binding domain"/>
    <property type="match status" value="1"/>
</dbReference>
<feature type="domain" description="Plasmid replication protein RepL" evidence="1">
    <location>
        <begin position="6"/>
        <end position="145"/>
    </location>
</feature>
<gene>
    <name evidence="2" type="ORF">BTDB27_p000432</name>
</gene>
<organism evidence="2">
    <name type="scientific">Bacillus thuringiensis DB27</name>
    <dbReference type="NCBI Taxonomy" id="1431339"/>
    <lineage>
        <taxon>Bacteria</taxon>
        <taxon>Bacillati</taxon>
        <taxon>Bacillota</taxon>
        <taxon>Bacilli</taxon>
        <taxon>Bacillales</taxon>
        <taxon>Bacillaceae</taxon>
        <taxon>Bacillus</taxon>
        <taxon>Bacillus cereus group</taxon>
    </lineage>
</organism>
<dbReference type="Proteomes" id="UP000030682">
    <property type="component" value="Unassembled WGS sequence"/>
</dbReference>
<proteinExistence type="predicted"/>